<dbReference type="GO" id="GO:0003723">
    <property type="term" value="F:RNA binding"/>
    <property type="evidence" value="ECO:0007669"/>
    <property type="project" value="UniProtKB-KW"/>
</dbReference>
<dbReference type="Gene3D" id="3.30.230.70">
    <property type="entry name" value="GHMP Kinase, N-terminal domain"/>
    <property type="match status" value="1"/>
</dbReference>
<dbReference type="CDD" id="cd11371">
    <property type="entry name" value="RNase_PH_MTR3"/>
    <property type="match status" value="1"/>
</dbReference>
<dbReference type="Proteomes" id="UP000014064">
    <property type="component" value="Unassembled WGS sequence"/>
</dbReference>
<dbReference type="GO" id="GO:0071051">
    <property type="term" value="P:poly(A)-dependent snoRNA 3'-end processing"/>
    <property type="evidence" value="ECO:0007669"/>
    <property type="project" value="TreeGrafter"/>
</dbReference>
<gene>
    <name evidence="11" type="ORF">J056_003868</name>
</gene>
<evidence type="ECO:0000256" key="8">
    <source>
        <dbReference type="ARBA" id="ARBA00023242"/>
    </source>
</evidence>
<dbReference type="GO" id="GO:0034475">
    <property type="term" value="P:U4 snRNA 3'-end processing"/>
    <property type="evidence" value="ECO:0007669"/>
    <property type="project" value="TreeGrafter"/>
</dbReference>
<dbReference type="GeneID" id="20376820"/>
<evidence type="ECO:0000256" key="2">
    <source>
        <dbReference type="ARBA" id="ARBA00004496"/>
    </source>
</evidence>
<dbReference type="GO" id="GO:0005730">
    <property type="term" value="C:nucleolus"/>
    <property type="evidence" value="ECO:0007669"/>
    <property type="project" value="TreeGrafter"/>
</dbReference>
<dbReference type="GO" id="GO:0000177">
    <property type="term" value="C:cytoplasmic exosome (RNase complex)"/>
    <property type="evidence" value="ECO:0007669"/>
    <property type="project" value="TreeGrafter"/>
</dbReference>
<evidence type="ECO:0000256" key="1">
    <source>
        <dbReference type="ARBA" id="ARBA00004123"/>
    </source>
</evidence>
<dbReference type="InterPro" id="IPR015847">
    <property type="entry name" value="ExoRNase_PH_dom2"/>
</dbReference>
<dbReference type="SUPFAM" id="SSF54211">
    <property type="entry name" value="Ribosomal protein S5 domain 2-like"/>
    <property type="match status" value="1"/>
</dbReference>
<sequence>MNFDRRRVNGPEITSDVFYANESPQFTKNEREIRKVDEMRPIFLKPGLISSASGSTYFEAGNTKIACAVYGPKQIKNAAYSPTGRLNVEIKHSPFSSPVRRDAVRELDATHLSNQVTQSLLPSLRLDEYEKMQIDVFVTILEDDSLDFGLMGCITTAAGCALASAGLEMNGLVVGVALAIQSDRLLVDPTPSEVRESQGMMTVCTLPALTQITHIWQAGMLDLGGYKQALSIAESASRNIHTVIAKTLMNEAAISDDK</sequence>
<proteinExistence type="inferred from homology"/>
<keyword evidence="7" id="KW-0694">RNA-binding</keyword>
<accession>R9AHH2</accession>
<name>R9AHH2_WALI9</name>
<dbReference type="PANTHER" id="PTHR11953">
    <property type="entry name" value="EXOSOME COMPLEX COMPONENT"/>
    <property type="match status" value="1"/>
</dbReference>
<keyword evidence="12" id="KW-1185">Reference proteome</keyword>
<dbReference type="HOGENOM" id="CLU_063514_1_2_1"/>
<dbReference type="InterPro" id="IPR036345">
    <property type="entry name" value="ExoRNase_PH_dom2_sf"/>
</dbReference>
<evidence type="ECO:0000259" key="9">
    <source>
        <dbReference type="Pfam" id="PF01138"/>
    </source>
</evidence>
<dbReference type="AlphaFoldDB" id="R9AHH2"/>
<evidence type="ECO:0000313" key="11">
    <source>
        <dbReference type="EMBL" id="EOR01632.1"/>
    </source>
</evidence>
<keyword evidence="6" id="KW-0271">Exosome</keyword>
<dbReference type="STRING" id="1299270.R9AHH2"/>
<dbReference type="OMA" id="MCCVYGP"/>
<keyword evidence="8" id="KW-0539">Nucleus</keyword>
<reference evidence="12" key="1">
    <citation type="journal article" date="2013" name="BMC Genomics">
        <title>Genome and transcriptome sequencing of the halophilic fungus Wallemia ichthyophaga: haloadaptations present and absent.</title>
        <authorList>
            <person name="Zajc J."/>
            <person name="Liu Y."/>
            <person name="Dai W."/>
            <person name="Yang Z."/>
            <person name="Hu J."/>
            <person name="Gostincar C."/>
            <person name="Gunde-Cimerman N."/>
        </authorList>
    </citation>
    <scope>NUCLEOTIDE SEQUENCE [LARGE SCALE GENOMIC DNA]</scope>
    <source>
        <strain evidence="12">EXF-994 / CBS 113033</strain>
    </source>
</reference>
<dbReference type="InterPro" id="IPR020568">
    <property type="entry name" value="Ribosomal_Su5_D2-typ_SF"/>
</dbReference>
<evidence type="ECO:0000256" key="7">
    <source>
        <dbReference type="ARBA" id="ARBA00022884"/>
    </source>
</evidence>
<dbReference type="OrthoDB" id="2504340at2759"/>
<dbReference type="PANTHER" id="PTHR11953:SF2">
    <property type="entry name" value="EXOSOME COMPLEX COMPONENT MTR3"/>
    <property type="match status" value="1"/>
</dbReference>
<dbReference type="InterPro" id="IPR027408">
    <property type="entry name" value="PNPase/RNase_PH_dom_sf"/>
</dbReference>
<keyword evidence="4" id="KW-0963">Cytoplasm</keyword>
<dbReference type="GO" id="GO:0000176">
    <property type="term" value="C:nuclear exosome (RNase complex)"/>
    <property type="evidence" value="ECO:0007669"/>
    <property type="project" value="TreeGrafter"/>
</dbReference>
<dbReference type="EMBL" id="KE007229">
    <property type="protein sequence ID" value="EOR01632.1"/>
    <property type="molecule type" value="Genomic_DNA"/>
</dbReference>
<evidence type="ECO:0000259" key="10">
    <source>
        <dbReference type="Pfam" id="PF03725"/>
    </source>
</evidence>
<protein>
    <submittedName>
        <fullName evidence="11">Exosome complex component MTR3</fullName>
    </submittedName>
</protein>
<comment type="similarity">
    <text evidence="3">Belongs to the RNase PH family.</text>
</comment>
<dbReference type="GO" id="GO:0071028">
    <property type="term" value="P:nuclear mRNA surveillance"/>
    <property type="evidence" value="ECO:0007669"/>
    <property type="project" value="TreeGrafter"/>
</dbReference>
<evidence type="ECO:0000256" key="4">
    <source>
        <dbReference type="ARBA" id="ARBA00022490"/>
    </source>
</evidence>
<dbReference type="SUPFAM" id="SSF55666">
    <property type="entry name" value="Ribonuclease PH domain 2-like"/>
    <property type="match status" value="1"/>
</dbReference>
<evidence type="ECO:0000256" key="6">
    <source>
        <dbReference type="ARBA" id="ARBA00022835"/>
    </source>
</evidence>
<feature type="domain" description="Exoribonuclease phosphorolytic" evidence="9">
    <location>
        <begin position="38"/>
        <end position="167"/>
    </location>
</feature>
<keyword evidence="5" id="KW-0698">rRNA processing</keyword>
<dbReference type="GO" id="GO:0016075">
    <property type="term" value="P:rRNA catabolic process"/>
    <property type="evidence" value="ECO:0007669"/>
    <property type="project" value="TreeGrafter"/>
</dbReference>
<dbReference type="eggNOG" id="KOG1068">
    <property type="taxonomic scope" value="Eukaryota"/>
</dbReference>
<evidence type="ECO:0000313" key="12">
    <source>
        <dbReference type="Proteomes" id="UP000014064"/>
    </source>
</evidence>
<dbReference type="GO" id="GO:0006364">
    <property type="term" value="P:rRNA processing"/>
    <property type="evidence" value="ECO:0007669"/>
    <property type="project" value="UniProtKB-KW"/>
</dbReference>
<comment type="subcellular location">
    <subcellularLocation>
        <location evidence="2">Cytoplasm</location>
    </subcellularLocation>
    <subcellularLocation>
        <location evidence="1">Nucleus</location>
    </subcellularLocation>
</comment>
<feature type="domain" description="Exoribonuclease phosphorolytic" evidence="10">
    <location>
        <begin position="171"/>
        <end position="235"/>
    </location>
</feature>
<organism evidence="11 12">
    <name type="scientific">Wallemia ichthyophaga (strain EXF-994 / CBS 113033)</name>
    <dbReference type="NCBI Taxonomy" id="1299270"/>
    <lineage>
        <taxon>Eukaryota</taxon>
        <taxon>Fungi</taxon>
        <taxon>Dikarya</taxon>
        <taxon>Basidiomycota</taxon>
        <taxon>Wallemiomycotina</taxon>
        <taxon>Wallemiomycetes</taxon>
        <taxon>Wallemiales</taxon>
        <taxon>Wallemiaceae</taxon>
        <taxon>Wallemia</taxon>
    </lineage>
</organism>
<evidence type="ECO:0000256" key="3">
    <source>
        <dbReference type="ARBA" id="ARBA00006678"/>
    </source>
</evidence>
<dbReference type="Pfam" id="PF01138">
    <property type="entry name" value="RNase_PH"/>
    <property type="match status" value="1"/>
</dbReference>
<evidence type="ECO:0000256" key="5">
    <source>
        <dbReference type="ARBA" id="ARBA00022552"/>
    </source>
</evidence>
<dbReference type="Pfam" id="PF03725">
    <property type="entry name" value="RNase_PH_C"/>
    <property type="match status" value="1"/>
</dbReference>
<dbReference type="InterPro" id="IPR001247">
    <property type="entry name" value="ExoRNase_PH_dom1"/>
</dbReference>
<dbReference type="KEGG" id="wic:J056_003868"/>
<dbReference type="InterPro" id="IPR050080">
    <property type="entry name" value="RNase_PH"/>
</dbReference>
<dbReference type="RefSeq" id="XP_009267352.1">
    <property type="nucleotide sequence ID" value="XM_009269077.1"/>
</dbReference>